<dbReference type="EMBL" id="MBAD02001595">
    <property type="protein sequence ID" value="RLN53239.1"/>
    <property type="molecule type" value="Genomic_DNA"/>
</dbReference>
<comment type="caution">
    <text evidence="1">The sequence shown here is derived from an EMBL/GenBank/DDBJ whole genome shotgun (WGS) entry which is preliminary data.</text>
</comment>
<sequence length="239" mass="26689">MSQSSPLAPRVFLAFDDFSLAGKHVFPFAKFNGIQPQDVPQAAIAALFPNKLSQFIQVKCQPDNQAAFVTVNTTSLKCNERWELADTLVTAFDQSNVQEVAILAALHLPYAKDEDLNVFQCSLNEDTLGEQTKHLDTLVLPKVESKWEVKDPFLSALLHLIQVECAPRTHLLLAKGYKPGRDLSGTYDAVDALGKALQLFTRGQVTVDLDQMKRELPRVLSKEKVKNTESDDHLTLLYH</sequence>
<organism evidence="1 2">
    <name type="scientific">Phytophthora kernoviae</name>
    <dbReference type="NCBI Taxonomy" id="325452"/>
    <lineage>
        <taxon>Eukaryota</taxon>
        <taxon>Sar</taxon>
        <taxon>Stramenopiles</taxon>
        <taxon>Oomycota</taxon>
        <taxon>Peronosporomycetes</taxon>
        <taxon>Peronosporales</taxon>
        <taxon>Peronosporaceae</taxon>
        <taxon>Phytophthora</taxon>
    </lineage>
</organism>
<proteinExistence type="predicted"/>
<name>A0A3R7GIL8_9STRA</name>
<accession>A0A3R7GIL8</accession>
<dbReference type="Proteomes" id="UP000284657">
    <property type="component" value="Unassembled WGS sequence"/>
</dbReference>
<evidence type="ECO:0000313" key="1">
    <source>
        <dbReference type="EMBL" id="RLN53239.1"/>
    </source>
</evidence>
<evidence type="ECO:0000313" key="2">
    <source>
        <dbReference type="Proteomes" id="UP000284657"/>
    </source>
</evidence>
<reference evidence="1 2" key="1">
    <citation type="submission" date="2018-07" db="EMBL/GenBank/DDBJ databases">
        <title>Genome sequencing of oomycete isolates from Chile give support for New Zealand origin for Phytophthora kernoviae and make available the first Nothophytophthora sp. genome.</title>
        <authorList>
            <person name="Studholme D.J."/>
            <person name="Sanfuentes E."/>
            <person name="Panda P."/>
            <person name="Hill R."/>
            <person name="Sambles C."/>
            <person name="Grant M."/>
            <person name="Williams N.M."/>
            <person name="Mcdougal R.L."/>
        </authorList>
    </citation>
    <scope>NUCLEOTIDE SEQUENCE [LARGE SCALE GENOMIC DNA]</scope>
    <source>
        <strain evidence="1">Chile7</strain>
    </source>
</reference>
<protein>
    <recommendedName>
        <fullName evidence="3">Proteasome assembly chaperone 1</fullName>
    </recommendedName>
</protein>
<gene>
    <name evidence="1" type="ORF">BBJ29_000544</name>
</gene>
<evidence type="ECO:0008006" key="3">
    <source>
        <dbReference type="Google" id="ProtNLM"/>
    </source>
</evidence>
<dbReference type="AlphaFoldDB" id="A0A3R7GIL8"/>